<evidence type="ECO:0000256" key="7">
    <source>
        <dbReference type="ARBA" id="ARBA00023180"/>
    </source>
</evidence>
<dbReference type="InterPro" id="IPR017853">
    <property type="entry name" value="GH"/>
</dbReference>
<dbReference type="GO" id="GO:0016787">
    <property type="term" value="F:hydrolase activity"/>
    <property type="evidence" value="ECO:0007669"/>
    <property type="project" value="UniProtKB-KW"/>
</dbReference>
<sequence>MKGFGIASTAVAATSFLANSVIAADLPSIVIKGSKFFYENNGTQFYMKGVAYQQDYAGNGTTSSSGNSYVDPLSNGDTCKRDIPYMQQLGTNTIRVYAIDPTADHDDCMSQLSAAGIYVIADLSAPVDGSSINRDTPAWNDALYARYTSVVDTMHNYTNVLGFFAGNEVSNAPNNTDASAFVKAAVRDTKAYIKAQNYRTIGVGYATNDDADIRENMANYFNCGDSASAIDFWGYNIYSWCGDSSYTKSGYDVRTEEFSTYSVPVFFAEYGCNEVQPRVFTEVQALYGDKMNGVWSGGIVYMYFQETNDYGLVSVDGNSVSTLTDFNNLKTQLASATPTGVNSASYSPTNSAASCPTEGTDWDAKASPLPPSPNKQLCNCMFNSLSCVVASKTNTDDFSDLFGTVCGYGDTICAGINANGSTGSYGAYSMCNSTEQLAFAFNQYYLSQNKASDACDFKGAAATKAATSASGTCATLMSQAGTAGTGSVTASPTAKGGSSGSSGSSSSSGAAGPMAAVPSVEHTILPVAFLVTLAALSGMGMVLL</sequence>
<dbReference type="GO" id="GO:0005886">
    <property type="term" value="C:plasma membrane"/>
    <property type="evidence" value="ECO:0007669"/>
    <property type="project" value="UniProtKB-SubCell"/>
</dbReference>
<feature type="domain" description="X8" evidence="11">
    <location>
        <begin position="385"/>
        <end position="475"/>
    </location>
</feature>
<name>N1PE35_DOTSN</name>
<keyword evidence="13" id="KW-1185">Reference proteome</keyword>
<organism evidence="12 13">
    <name type="scientific">Dothistroma septosporum (strain NZE10 / CBS 128990)</name>
    <name type="common">Red band needle blight fungus</name>
    <name type="synonym">Mycosphaerella pini</name>
    <dbReference type="NCBI Taxonomy" id="675120"/>
    <lineage>
        <taxon>Eukaryota</taxon>
        <taxon>Fungi</taxon>
        <taxon>Dikarya</taxon>
        <taxon>Ascomycota</taxon>
        <taxon>Pezizomycotina</taxon>
        <taxon>Dothideomycetes</taxon>
        <taxon>Dothideomycetidae</taxon>
        <taxon>Mycosphaerellales</taxon>
        <taxon>Mycosphaerellaceae</taxon>
        <taxon>Dothistroma</taxon>
    </lineage>
</organism>
<accession>N1PE35</accession>
<evidence type="ECO:0000256" key="10">
    <source>
        <dbReference type="SAM" id="MobiDB-lite"/>
    </source>
</evidence>
<comment type="function">
    <text evidence="9">Splits internally a 1,3-beta-glucan molecule and transfers the newly generated reducing end (the donor) to the non-reducing end of another 1,3-beta-glucan molecule (the acceptor) forming a 1,3-beta linkage, resulting in the elongation of 1,3-beta-glucan chains in the cell wall.</text>
</comment>
<evidence type="ECO:0000256" key="2">
    <source>
        <dbReference type="ARBA" id="ARBA00007528"/>
    </source>
</evidence>
<keyword evidence="3 9" id="KW-0336">GPI-anchor</keyword>
<keyword evidence="12" id="KW-0378">Hydrolase</keyword>
<evidence type="ECO:0000256" key="3">
    <source>
        <dbReference type="ARBA" id="ARBA00022622"/>
    </source>
</evidence>
<dbReference type="EC" id="2.4.1.-" evidence="9"/>
<dbReference type="GO" id="GO:0031505">
    <property type="term" value="P:fungal-type cell wall organization"/>
    <property type="evidence" value="ECO:0007669"/>
    <property type="project" value="TreeGrafter"/>
</dbReference>
<dbReference type="AlphaFoldDB" id="N1PE35"/>
<dbReference type="OMA" id="QDHTECM"/>
<reference evidence="13" key="1">
    <citation type="journal article" date="2012" name="PLoS Genet.">
        <title>The genomes of the fungal plant pathogens Cladosporium fulvum and Dothistroma septosporum reveal adaptation to different hosts and lifestyles but also signatures of common ancestry.</title>
        <authorList>
            <person name="de Wit P.J.G.M."/>
            <person name="van der Burgt A."/>
            <person name="Oekmen B."/>
            <person name="Stergiopoulos I."/>
            <person name="Abd-Elsalam K.A."/>
            <person name="Aerts A.L."/>
            <person name="Bahkali A.H."/>
            <person name="Beenen H.G."/>
            <person name="Chettri P."/>
            <person name="Cox M.P."/>
            <person name="Datema E."/>
            <person name="de Vries R.P."/>
            <person name="Dhillon B."/>
            <person name="Ganley A.R."/>
            <person name="Griffiths S.A."/>
            <person name="Guo Y."/>
            <person name="Hamelin R.C."/>
            <person name="Henrissat B."/>
            <person name="Kabir M.S."/>
            <person name="Jashni M.K."/>
            <person name="Kema G."/>
            <person name="Klaubauf S."/>
            <person name="Lapidus A."/>
            <person name="Levasseur A."/>
            <person name="Lindquist E."/>
            <person name="Mehrabi R."/>
            <person name="Ohm R.A."/>
            <person name="Owen T.J."/>
            <person name="Salamov A."/>
            <person name="Schwelm A."/>
            <person name="Schijlen E."/>
            <person name="Sun H."/>
            <person name="van den Burg H.A."/>
            <person name="van Ham R.C.H.J."/>
            <person name="Zhang S."/>
            <person name="Goodwin S.B."/>
            <person name="Grigoriev I.V."/>
            <person name="Collemare J."/>
            <person name="Bradshaw R.E."/>
        </authorList>
    </citation>
    <scope>NUCLEOTIDE SEQUENCE [LARGE SCALE GENOMIC DNA]</scope>
    <source>
        <strain evidence="13">NZE10 / CBS 128990</strain>
    </source>
</reference>
<dbReference type="GO" id="GO:0071970">
    <property type="term" value="P:fungal-type cell wall (1-&gt;3)-beta-D-glucan biosynthetic process"/>
    <property type="evidence" value="ECO:0007669"/>
    <property type="project" value="TreeGrafter"/>
</dbReference>
<feature type="chain" id="PRO_5005141798" description="1,3-beta-glucanosyltransferase" evidence="9">
    <location>
        <begin position="24"/>
        <end position="544"/>
    </location>
</feature>
<feature type="compositionally biased region" description="Low complexity" evidence="10">
    <location>
        <begin position="490"/>
        <end position="512"/>
    </location>
</feature>
<keyword evidence="5 9" id="KW-0472">Membrane</keyword>
<dbReference type="SUPFAM" id="SSF51445">
    <property type="entry name" value="(Trans)glycosidases"/>
    <property type="match status" value="1"/>
</dbReference>
<dbReference type="SMART" id="SM00768">
    <property type="entry name" value="X8"/>
    <property type="match status" value="1"/>
</dbReference>
<dbReference type="Gene3D" id="1.20.58.1040">
    <property type="match status" value="1"/>
</dbReference>
<reference evidence="12 13" key="2">
    <citation type="journal article" date="2012" name="PLoS Pathog.">
        <title>Diverse lifestyles and strategies of plant pathogenesis encoded in the genomes of eighteen Dothideomycetes fungi.</title>
        <authorList>
            <person name="Ohm R.A."/>
            <person name="Feau N."/>
            <person name="Henrissat B."/>
            <person name="Schoch C.L."/>
            <person name="Horwitz B.A."/>
            <person name="Barry K.W."/>
            <person name="Condon B.J."/>
            <person name="Copeland A.C."/>
            <person name="Dhillon B."/>
            <person name="Glaser F."/>
            <person name="Hesse C.N."/>
            <person name="Kosti I."/>
            <person name="LaButti K."/>
            <person name="Lindquist E.A."/>
            <person name="Lucas S."/>
            <person name="Salamov A.A."/>
            <person name="Bradshaw R.E."/>
            <person name="Ciuffetti L."/>
            <person name="Hamelin R.C."/>
            <person name="Kema G.H.J."/>
            <person name="Lawrence C."/>
            <person name="Scott J.A."/>
            <person name="Spatafora J.W."/>
            <person name="Turgeon B.G."/>
            <person name="de Wit P.J.G.M."/>
            <person name="Zhong S."/>
            <person name="Goodwin S.B."/>
            <person name="Grigoriev I.V."/>
        </authorList>
    </citation>
    <scope>NUCLEOTIDE SEQUENCE [LARGE SCALE GENOMIC DNA]</scope>
    <source>
        <strain evidence="13">NZE10 / CBS 128990</strain>
    </source>
</reference>
<proteinExistence type="inferred from homology"/>
<evidence type="ECO:0000256" key="4">
    <source>
        <dbReference type="ARBA" id="ARBA00022729"/>
    </source>
</evidence>
<evidence type="ECO:0000256" key="8">
    <source>
        <dbReference type="ARBA" id="ARBA00023288"/>
    </source>
</evidence>
<feature type="signal peptide" evidence="9">
    <location>
        <begin position="1"/>
        <end position="23"/>
    </location>
</feature>
<dbReference type="STRING" id="675120.N1PE35"/>
<dbReference type="Gene3D" id="3.20.20.80">
    <property type="entry name" value="Glycosidases"/>
    <property type="match status" value="1"/>
</dbReference>
<feature type="region of interest" description="Disordered" evidence="10">
    <location>
        <begin position="488"/>
        <end position="512"/>
    </location>
</feature>
<dbReference type="Pfam" id="PF07983">
    <property type="entry name" value="X8"/>
    <property type="match status" value="1"/>
</dbReference>
<evidence type="ECO:0000313" key="13">
    <source>
        <dbReference type="Proteomes" id="UP000016933"/>
    </source>
</evidence>
<keyword evidence="7" id="KW-0325">Glycoprotein</keyword>
<dbReference type="FunFam" id="3.20.20.80:FF:000038">
    <property type="entry name" value="1,3-beta-glucanosyltransferase"/>
    <property type="match status" value="1"/>
</dbReference>
<dbReference type="EMBL" id="KB446544">
    <property type="protein sequence ID" value="EME40369.1"/>
    <property type="molecule type" value="Genomic_DNA"/>
</dbReference>
<dbReference type="InterPro" id="IPR012946">
    <property type="entry name" value="X8"/>
</dbReference>
<gene>
    <name evidence="12" type="ORF">DOTSEDRAFT_74988</name>
</gene>
<evidence type="ECO:0000256" key="9">
    <source>
        <dbReference type="RuleBase" id="RU361209"/>
    </source>
</evidence>
<dbReference type="eggNOG" id="ENOG502QPST">
    <property type="taxonomic scope" value="Eukaryota"/>
</dbReference>
<keyword evidence="4 9" id="KW-0732">Signal</keyword>
<keyword evidence="9" id="KW-0808">Transferase</keyword>
<dbReference type="GO" id="GO:0042124">
    <property type="term" value="F:1,3-beta-glucanosyltransferase activity"/>
    <property type="evidence" value="ECO:0007669"/>
    <property type="project" value="TreeGrafter"/>
</dbReference>
<evidence type="ECO:0000259" key="11">
    <source>
        <dbReference type="SMART" id="SM00768"/>
    </source>
</evidence>
<comment type="subcellular location">
    <subcellularLocation>
        <location evidence="1 9">Cell membrane</location>
        <topology evidence="1 9">Lipid-anchor</topology>
        <topology evidence="1 9">GPI-anchor</topology>
    </subcellularLocation>
</comment>
<keyword evidence="8 9" id="KW-0449">Lipoprotein</keyword>
<dbReference type="HOGENOM" id="CLU_021855_2_1_1"/>
<evidence type="ECO:0000256" key="1">
    <source>
        <dbReference type="ARBA" id="ARBA00004609"/>
    </source>
</evidence>
<dbReference type="Pfam" id="PF03198">
    <property type="entry name" value="Glyco_hydro_72"/>
    <property type="match status" value="1"/>
</dbReference>
<evidence type="ECO:0000313" key="12">
    <source>
        <dbReference type="EMBL" id="EME40369.1"/>
    </source>
</evidence>
<comment type="similarity">
    <text evidence="2 9">Belongs to the glycosyl hydrolase 72 family.</text>
</comment>
<dbReference type="InterPro" id="IPR004886">
    <property type="entry name" value="Glucanosyltransferase"/>
</dbReference>
<dbReference type="Proteomes" id="UP000016933">
    <property type="component" value="Unassembled WGS sequence"/>
</dbReference>
<dbReference type="PANTHER" id="PTHR31468">
    <property type="entry name" value="1,3-BETA-GLUCANOSYLTRANSFERASE GAS1"/>
    <property type="match status" value="1"/>
</dbReference>
<dbReference type="GO" id="GO:0098552">
    <property type="term" value="C:side of membrane"/>
    <property type="evidence" value="ECO:0007669"/>
    <property type="project" value="UniProtKB-KW"/>
</dbReference>
<dbReference type="OrthoDB" id="421038at2759"/>
<protein>
    <recommendedName>
        <fullName evidence="9">1,3-beta-glucanosyltransferase</fullName>
        <ecNumber evidence="9">2.4.1.-</ecNumber>
    </recommendedName>
</protein>
<dbReference type="PANTHER" id="PTHR31468:SF2">
    <property type="entry name" value="1,3-BETA-GLUCANOSYLTRANSFERASE GAS1"/>
    <property type="match status" value="1"/>
</dbReference>
<evidence type="ECO:0000256" key="5">
    <source>
        <dbReference type="ARBA" id="ARBA00023136"/>
    </source>
</evidence>
<evidence type="ECO:0000256" key="6">
    <source>
        <dbReference type="ARBA" id="ARBA00023157"/>
    </source>
</evidence>
<keyword evidence="6" id="KW-1015">Disulfide bond</keyword>